<keyword evidence="11" id="KW-1185">Reference proteome</keyword>
<comment type="subcellular location">
    <subcellularLocation>
        <location evidence="2">Cell projection</location>
        <location evidence="2">Cilium</location>
    </subcellularLocation>
    <subcellularLocation>
        <location evidence="1">Cytoplasm</location>
        <location evidence="1">Cytoskeleton</location>
        <location evidence="1">Microtubule organizing center</location>
        <location evidence="1">Centrosome</location>
        <location evidence="1">Centriole</location>
    </subcellularLocation>
</comment>
<organism evidence="10 11">
    <name type="scientific">Pomacea canaliculata</name>
    <name type="common">Golden apple snail</name>
    <dbReference type="NCBI Taxonomy" id="400727"/>
    <lineage>
        <taxon>Eukaryota</taxon>
        <taxon>Metazoa</taxon>
        <taxon>Spiralia</taxon>
        <taxon>Lophotrochozoa</taxon>
        <taxon>Mollusca</taxon>
        <taxon>Gastropoda</taxon>
        <taxon>Caenogastropoda</taxon>
        <taxon>Architaenioglossa</taxon>
        <taxon>Ampullarioidea</taxon>
        <taxon>Ampullariidae</taxon>
        <taxon>Pomacea</taxon>
    </lineage>
</organism>
<dbReference type="PANTHER" id="PTHR34174">
    <property type="entry name" value="HYDROLETHALUS SYNDROME PROTEIN 1"/>
    <property type="match status" value="1"/>
</dbReference>
<evidence type="ECO:0000256" key="8">
    <source>
        <dbReference type="SAM" id="MobiDB-lite"/>
    </source>
</evidence>
<keyword evidence="4" id="KW-0963">Cytoplasm</keyword>
<dbReference type="Pfam" id="PF15311">
    <property type="entry name" value="HYLS1_C"/>
    <property type="match status" value="1"/>
</dbReference>
<evidence type="ECO:0000256" key="3">
    <source>
        <dbReference type="ARBA" id="ARBA00010091"/>
    </source>
</evidence>
<evidence type="ECO:0000256" key="7">
    <source>
        <dbReference type="ARBA" id="ARBA00023273"/>
    </source>
</evidence>
<dbReference type="GO" id="GO:0005814">
    <property type="term" value="C:centriole"/>
    <property type="evidence" value="ECO:0007669"/>
    <property type="project" value="UniProtKB-SubCell"/>
</dbReference>
<name>A0A2T7NXH6_POMCA</name>
<evidence type="ECO:0000256" key="6">
    <source>
        <dbReference type="ARBA" id="ARBA00023212"/>
    </source>
</evidence>
<evidence type="ECO:0000259" key="9">
    <source>
        <dbReference type="Pfam" id="PF15311"/>
    </source>
</evidence>
<dbReference type="OrthoDB" id="6343432at2759"/>
<evidence type="ECO:0000256" key="4">
    <source>
        <dbReference type="ARBA" id="ARBA00022490"/>
    </source>
</evidence>
<dbReference type="InterPro" id="IPR052319">
    <property type="entry name" value="Centriolar_ciliogenesis_assoc"/>
</dbReference>
<evidence type="ECO:0000256" key="5">
    <source>
        <dbReference type="ARBA" id="ARBA00022794"/>
    </source>
</evidence>
<dbReference type="PANTHER" id="PTHR34174:SF1">
    <property type="entry name" value="CENTRIOLAR AND CILIOGENESIS-ASSOCIATED PROTEIN HYLS1"/>
    <property type="match status" value="1"/>
</dbReference>
<dbReference type="EMBL" id="PZQS01000008">
    <property type="protein sequence ID" value="PVD25868.1"/>
    <property type="molecule type" value="Genomic_DNA"/>
</dbReference>
<gene>
    <name evidence="10" type="ORF">C0Q70_13532</name>
</gene>
<dbReference type="GO" id="GO:0097730">
    <property type="term" value="C:non-motile cilium"/>
    <property type="evidence" value="ECO:0007669"/>
    <property type="project" value="TreeGrafter"/>
</dbReference>
<evidence type="ECO:0000256" key="1">
    <source>
        <dbReference type="ARBA" id="ARBA00004114"/>
    </source>
</evidence>
<evidence type="ECO:0000313" key="11">
    <source>
        <dbReference type="Proteomes" id="UP000245119"/>
    </source>
</evidence>
<keyword evidence="6" id="KW-0206">Cytoskeleton</keyword>
<proteinExistence type="inferred from homology"/>
<feature type="compositionally biased region" description="Basic and acidic residues" evidence="8">
    <location>
        <begin position="72"/>
        <end position="85"/>
    </location>
</feature>
<keyword evidence="5" id="KW-0970">Cilium biogenesis/degradation</keyword>
<evidence type="ECO:0000256" key="2">
    <source>
        <dbReference type="ARBA" id="ARBA00004138"/>
    </source>
</evidence>
<feature type="domain" description="Centriolar and ciliogenesis-associated protein HYLS1 C-terminal" evidence="9">
    <location>
        <begin position="240"/>
        <end position="327"/>
    </location>
</feature>
<reference evidence="10 11" key="1">
    <citation type="submission" date="2018-04" db="EMBL/GenBank/DDBJ databases">
        <title>The genome of golden apple snail Pomacea canaliculata provides insight into stress tolerance and invasive adaptation.</title>
        <authorList>
            <person name="Liu C."/>
            <person name="Liu B."/>
            <person name="Ren Y."/>
            <person name="Zhang Y."/>
            <person name="Wang H."/>
            <person name="Li S."/>
            <person name="Jiang F."/>
            <person name="Yin L."/>
            <person name="Zhang G."/>
            <person name="Qian W."/>
            <person name="Fan W."/>
        </authorList>
    </citation>
    <scope>NUCLEOTIDE SEQUENCE [LARGE SCALE GENOMIC DNA]</scope>
    <source>
        <strain evidence="10">SZHN2017</strain>
        <tissue evidence="10">Muscle</tissue>
    </source>
</reference>
<keyword evidence="7" id="KW-0966">Cell projection</keyword>
<sequence>MDFPPEFSDNEVREELARLGYTNIPNDKLREFRKDLDQLIRLERSKGSSVNSSFSFDLNYNMTASADPTGISHHDDTELSRHAEPSSESGGLWSEFTNKGGSMPVSSDDAVKKNDIEPSDLGAKVESLNRPKSAPVPGYYSLYEMSTRMQVKSPAVRDDMSETDSERRRLMKRKTLSSTRRDLAGKGSIGDAQEMVDRLVLHDLDNGQEFRRCHSARSAQEPPPYRLSPSDPRLPSVIYSMEEHPHTKNLRRMDPVNRYHEMKQAWSLQKAPGEKLHKRLRWNIREQMLVQEIPEKKQHKIFVPNSYVVPTEKKRSALCWQIRMDMAQGNMPACGVFHDF</sequence>
<dbReference type="InterPro" id="IPR027918">
    <property type="entry name" value="HYLS1_C_dom"/>
</dbReference>
<comment type="similarity">
    <text evidence="3">Belongs to the HYLS1 family.</text>
</comment>
<comment type="caution">
    <text evidence="10">The sequence shown here is derived from an EMBL/GenBank/DDBJ whole genome shotgun (WGS) entry which is preliminary data.</text>
</comment>
<dbReference type="Proteomes" id="UP000245119">
    <property type="component" value="Linkage Group LG8"/>
</dbReference>
<dbReference type="AlphaFoldDB" id="A0A2T7NXH6"/>
<protein>
    <recommendedName>
        <fullName evidence="9">Centriolar and ciliogenesis-associated protein HYLS1 C-terminal domain-containing protein</fullName>
    </recommendedName>
</protein>
<dbReference type="GO" id="GO:0060271">
    <property type="term" value="P:cilium assembly"/>
    <property type="evidence" value="ECO:0007669"/>
    <property type="project" value="TreeGrafter"/>
</dbReference>
<feature type="region of interest" description="Disordered" evidence="8">
    <location>
        <begin position="67"/>
        <end position="115"/>
    </location>
</feature>
<evidence type="ECO:0000313" key="10">
    <source>
        <dbReference type="EMBL" id="PVD25868.1"/>
    </source>
</evidence>
<accession>A0A2T7NXH6</accession>